<evidence type="ECO:0000313" key="2">
    <source>
        <dbReference type="Proteomes" id="UP000012159"/>
    </source>
</evidence>
<accession>M6W7X1</accession>
<reference evidence="1 2" key="1">
    <citation type="submission" date="2013-01" db="EMBL/GenBank/DDBJ databases">
        <authorList>
            <person name="Harkins D.M."/>
            <person name="Durkin A.S."/>
            <person name="Brinkac L.M."/>
            <person name="Haft D.H."/>
            <person name="Selengut J.D."/>
            <person name="Sanka R."/>
            <person name="DePew J."/>
            <person name="Purushe J."/>
            <person name="Picardeau M."/>
            <person name="Werts C."/>
            <person name="Goarant C."/>
            <person name="Vinetz J.M."/>
            <person name="Sutton G.G."/>
            <person name="Nierman W.C."/>
            <person name="Fouts D.E."/>
        </authorList>
    </citation>
    <scope>NUCLEOTIDE SEQUENCE [LARGE SCALE GENOMIC DNA]</scope>
    <source>
        <strain evidence="1 2">200901868</strain>
    </source>
</reference>
<evidence type="ECO:0000313" key="1">
    <source>
        <dbReference type="EMBL" id="EMO65210.1"/>
    </source>
</evidence>
<gene>
    <name evidence="1" type="ORF">LEP1GSC133_1521</name>
</gene>
<name>M6W7X1_LEPBO</name>
<dbReference type="Proteomes" id="UP000012159">
    <property type="component" value="Unassembled WGS sequence"/>
</dbReference>
<organism evidence="1 2">
    <name type="scientific">Leptospira borgpetersenii serovar Pomona str. 200901868</name>
    <dbReference type="NCBI Taxonomy" id="1192866"/>
    <lineage>
        <taxon>Bacteria</taxon>
        <taxon>Pseudomonadati</taxon>
        <taxon>Spirochaetota</taxon>
        <taxon>Spirochaetia</taxon>
        <taxon>Leptospirales</taxon>
        <taxon>Leptospiraceae</taxon>
        <taxon>Leptospira</taxon>
    </lineage>
</organism>
<sequence>MKKSLLRTAGFFIFGIFLKKYESTVFYKLDFSNGNNSVLHLLKFQNTLKQIVSSKIFNLI</sequence>
<protein>
    <submittedName>
        <fullName evidence="1">Uncharacterized protein</fullName>
    </submittedName>
</protein>
<comment type="caution">
    <text evidence="1">The sequence shown here is derived from an EMBL/GenBank/DDBJ whole genome shotgun (WGS) entry which is preliminary data.</text>
</comment>
<dbReference type="AlphaFoldDB" id="M6W7X1"/>
<proteinExistence type="predicted"/>
<dbReference type="EMBL" id="AKWF02000005">
    <property type="protein sequence ID" value="EMO65210.1"/>
    <property type="molecule type" value="Genomic_DNA"/>
</dbReference>